<evidence type="ECO:0000256" key="1">
    <source>
        <dbReference type="ARBA" id="ARBA00003283"/>
    </source>
</evidence>
<dbReference type="InterPro" id="IPR004107">
    <property type="entry name" value="Integrase_SAM-like_N"/>
</dbReference>
<dbReference type="Proteomes" id="UP000183190">
    <property type="component" value="Unassembled WGS sequence"/>
</dbReference>
<dbReference type="CDD" id="cd01189">
    <property type="entry name" value="INT_ICEBs1_C_like"/>
    <property type="match status" value="1"/>
</dbReference>
<dbReference type="InterPro" id="IPR011010">
    <property type="entry name" value="DNA_brk_join_enz"/>
</dbReference>
<proteinExistence type="inferred from homology"/>
<dbReference type="GO" id="GO:0015074">
    <property type="term" value="P:DNA integration"/>
    <property type="evidence" value="ECO:0007669"/>
    <property type="project" value="UniProtKB-KW"/>
</dbReference>
<protein>
    <submittedName>
        <fullName evidence="9">Site-specific recombinase XerD</fullName>
    </submittedName>
</protein>
<dbReference type="SUPFAM" id="SSF56349">
    <property type="entry name" value="DNA breaking-rejoining enzymes"/>
    <property type="match status" value="1"/>
</dbReference>
<dbReference type="GO" id="GO:0006310">
    <property type="term" value="P:DNA recombination"/>
    <property type="evidence" value="ECO:0007669"/>
    <property type="project" value="UniProtKB-KW"/>
</dbReference>
<dbReference type="Gene3D" id="1.10.443.10">
    <property type="entry name" value="Intergrase catalytic core"/>
    <property type="match status" value="1"/>
</dbReference>
<evidence type="ECO:0000256" key="6">
    <source>
        <dbReference type="PROSITE-ProRule" id="PRU01248"/>
    </source>
</evidence>
<dbReference type="RefSeq" id="WP_074714967.1">
    <property type="nucleotide sequence ID" value="NZ_FNWV01000003.1"/>
</dbReference>
<comment type="similarity">
    <text evidence="2">Belongs to the 'phage' integrase family.</text>
</comment>
<keyword evidence="5" id="KW-0233">DNA recombination</keyword>
<dbReference type="PROSITE" id="PS51898">
    <property type="entry name" value="TYR_RECOMBINASE"/>
    <property type="match status" value="1"/>
</dbReference>
<evidence type="ECO:0000256" key="4">
    <source>
        <dbReference type="ARBA" id="ARBA00023125"/>
    </source>
</evidence>
<gene>
    <name evidence="9" type="ORF">SAMN02910265_01051</name>
</gene>
<dbReference type="PANTHER" id="PTHR30349:SF64">
    <property type="entry name" value="PROPHAGE INTEGRASE INTD-RELATED"/>
    <property type="match status" value="1"/>
</dbReference>
<dbReference type="OrthoDB" id="1818781at2"/>
<sequence length="396" mass="45857">MANIQKRGDSYSIRVSCGYDSKGKQVIQSMTWKPEPKMTAKQIEKELNRQAVMFEEVCNKGYQSKAIKFEVFAEEWFEEYAKLNLRNTTYERMLQLRKRVYSAIGHLRMDKINPRQIQAFVNSLSKDGANERTGKPLAPKTIRHNLSFVSDVFAYAVKMGVVSDNPCSKVTLPKNEQTEKKIYTHEQVQKFLSLLNDEPLKYRTFFNLMIYSGFRRGEMLGLEWKDVDFENNIISVRRTSNYTAKKGVYTDTTKTRKSQRTLKFPQEIMDMLKEYKAEQDEQALKFGDKWVETDRLYTKWNGEPMQNGTPYFWLGEFCEKHDLPFYGLHSFRHLFASLLVNQGVDIVTVSGALGHSTVSTTSNIYCHMLEESRAKVSDAVSSALNFRTNKNEPKGS</sequence>
<feature type="domain" description="Core-binding (CB)" evidence="8">
    <location>
        <begin position="67"/>
        <end position="157"/>
    </location>
</feature>
<dbReference type="InterPro" id="IPR050090">
    <property type="entry name" value="Tyrosine_recombinase_XerCD"/>
</dbReference>
<evidence type="ECO:0000313" key="9">
    <source>
        <dbReference type="EMBL" id="SEH50529.1"/>
    </source>
</evidence>
<dbReference type="InterPro" id="IPR010998">
    <property type="entry name" value="Integrase_recombinase_N"/>
</dbReference>
<dbReference type="GO" id="GO:0003677">
    <property type="term" value="F:DNA binding"/>
    <property type="evidence" value="ECO:0007669"/>
    <property type="project" value="UniProtKB-UniRule"/>
</dbReference>
<dbReference type="PROSITE" id="PS51900">
    <property type="entry name" value="CB"/>
    <property type="match status" value="1"/>
</dbReference>
<evidence type="ECO:0000256" key="5">
    <source>
        <dbReference type="ARBA" id="ARBA00023172"/>
    </source>
</evidence>
<evidence type="ECO:0000256" key="3">
    <source>
        <dbReference type="ARBA" id="ARBA00022908"/>
    </source>
</evidence>
<dbReference type="Gene3D" id="1.10.150.130">
    <property type="match status" value="1"/>
</dbReference>
<dbReference type="InterPro" id="IPR044068">
    <property type="entry name" value="CB"/>
</dbReference>
<evidence type="ECO:0000259" key="7">
    <source>
        <dbReference type="PROSITE" id="PS51898"/>
    </source>
</evidence>
<dbReference type="Pfam" id="PF00589">
    <property type="entry name" value="Phage_integrase"/>
    <property type="match status" value="1"/>
</dbReference>
<keyword evidence="4 6" id="KW-0238">DNA-binding</keyword>
<name>A0A1H6IR98_RUMFL</name>
<evidence type="ECO:0000259" key="8">
    <source>
        <dbReference type="PROSITE" id="PS51900"/>
    </source>
</evidence>
<feature type="domain" description="Tyr recombinase" evidence="7">
    <location>
        <begin position="178"/>
        <end position="378"/>
    </location>
</feature>
<organism evidence="9 10">
    <name type="scientific">Ruminococcus flavefaciens</name>
    <dbReference type="NCBI Taxonomy" id="1265"/>
    <lineage>
        <taxon>Bacteria</taxon>
        <taxon>Bacillati</taxon>
        <taxon>Bacillota</taxon>
        <taxon>Clostridia</taxon>
        <taxon>Eubacteriales</taxon>
        <taxon>Oscillospiraceae</taxon>
        <taxon>Ruminococcus</taxon>
    </lineage>
</organism>
<dbReference type="PANTHER" id="PTHR30349">
    <property type="entry name" value="PHAGE INTEGRASE-RELATED"/>
    <property type="match status" value="1"/>
</dbReference>
<dbReference type="InterPro" id="IPR013762">
    <property type="entry name" value="Integrase-like_cat_sf"/>
</dbReference>
<comment type="function">
    <text evidence="1">Site-specific tyrosine recombinase, which acts by catalyzing the cutting and rejoining of the recombining DNA molecules.</text>
</comment>
<dbReference type="Pfam" id="PF14659">
    <property type="entry name" value="Phage_int_SAM_3"/>
    <property type="match status" value="1"/>
</dbReference>
<reference evidence="9 10" key="1">
    <citation type="submission" date="2016-10" db="EMBL/GenBank/DDBJ databases">
        <authorList>
            <person name="de Groot N.N."/>
        </authorList>
    </citation>
    <scope>NUCLEOTIDE SEQUENCE [LARGE SCALE GENOMIC DNA]</scope>
    <source>
        <strain evidence="9 10">YAD2003</strain>
    </source>
</reference>
<evidence type="ECO:0000256" key="2">
    <source>
        <dbReference type="ARBA" id="ARBA00008857"/>
    </source>
</evidence>
<dbReference type="AlphaFoldDB" id="A0A1H6IR98"/>
<dbReference type="InterPro" id="IPR002104">
    <property type="entry name" value="Integrase_catalytic"/>
</dbReference>
<dbReference type="EMBL" id="FNWV01000003">
    <property type="protein sequence ID" value="SEH50529.1"/>
    <property type="molecule type" value="Genomic_DNA"/>
</dbReference>
<keyword evidence="3" id="KW-0229">DNA integration</keyword>
<accession>A0A1H6IR98</accession>
<evidence type="ECO:0000313" key="10">
    <source>
        <dbReference type="Proteomes" id="UP000183190"/>
    </source>
</evidence>